<reference evidence="1" key="1">
    <citation type="submission" date="2020-05" db="EMBL/GenBank/DDBJ databases">
        <title>Large-scale comparative analyses of tick genomes elucidate their genetic diversity and vector capacities.</title>
        <authorList>
            <person name="Jia N."/>
            <person name="Wang J."/>
            <person name="Shi W."/>
            <person name="Du L."/>
            <person name="Sun Y."/>
            <person name="Zhan W."/>
            <person name="Jiang J."/>
            <person name="Wang Q."/>
            <person name="Zhang B."/>
            <person name="Ji P."/>
            <person name="Sakyi L.B."/>
            <person name="Cui X."/>
            <person name="Yuan T."/>
            <person name="Jiang B."/>
            <person name="Yang W."/>
            <person name="Lam T.T.-Y."/>
            <person name="Chang Q."/>
            <person name="Ding S."/>
            <person name="Wang X."/>
            <person name="Zhu J."/>
            <person name="Ruan X."/>
            <person name="Zhao L."/>
            <person name="Wei J."/>
            <person name="Que T."/>
            <person name="Du C."/>
            <person name="Cheng J."/>
            <person name="Dai P."/>
            <person name="Han X."/>
            <person name="Huang E."/>
            <person name="Gao Y."/>
            <person name="Liu J."/>
            <person name="Shao H."/>
            <person name="Ye R."/>
            <person name="Li L."/>
            <person name="Wei W."/>
            <person name="Wang X."/>
            <person name="Wang C."/>
            <person name="Yang T."/>
            <person name="Huo Q."/>
            <person name="Li W."/>
            <person name="Guo W."/>
            <person name="Chen H."/>
            <person name="Zhou L."/>
            <person name="Ni X."/>
            <person name="Tian J."/>
            <person name="Zhou Y."/>
            <person name="Sheng Y."/>
            <person name="Liu T."/>
            <person name="Pan Y."/>
            <person name="Xia L."/>
            <person name="Li J."/>
            <person name="Zhao F."/>
            <person name="Cao W."/>
        </authorList>
    </citation>
    <scope>NUCLEOTIDE SEQUENCE</scope>
    <source>
        <strain evidence="1">Hyas-2018</strain>
    </source>
</reference>
<organism evidence="1 2">
    <name type="scientific">Hyalomma asiaticum</name>
    <name type="common">Tick</name>
    <dbReference type="NCBI Taxonomy" id="266040"/>
    <lineage>
        <taxon>Eukaryota</taxon>
        <taxon>Metazoa</taxon>
        <taxon>Ecdysozoa</taxon>
        <taxon>Arthropoda</taxon>
        <taxon>Chelicerata</taxon>
        <taxon>Arachnida</taxon>
        <taxon>Acari</taxon>
        <taxon>Parasitiformes</taxon>
        <taxon>Ixodida</taxon>
        <taxon>Ixodoidea</taxon>
        <taxon>Ixodidae</taxon>
        <taxon>Hyalomminae</taxon>
        <taxon>Hyalomma</taxon>
    </lineage>
</organism>
<gene>
    <name evidence="1" type="ORF">HPB50_026898</name>
</gene>
<comment type="caution">
    <text evidence="1">The sequence shown here is derived from an EMBL/GenBank/DDBJ whole genome shotgun (WGS) entry which is preliminary data.</text>
</comment>
<evidence type="ECO:0000313" key="2">
    <source>
        <dbReference type="Proteomes" id="UP000821845"/>
    </source>
</evidence>
<proteinExistence type="predicted"/>
<sequence length="1876" mass="209858">MSELKKRNPKLKLLLGIGGPHETAERYWQLLPQMHLYRDMTISIGQWVKTYGLDGIVLDFFSGARTAHDSEWTWSTAKFIEPFVWEIRQRFKEYKPKWHIILTLPAFDSSTHHLFDINKLSDQVNFFFVKSSDCLQFPRGAGLNISRTMDMSDIDRIELIVKRGAERTRVVPEIPLSARTYSATGAGFGRHTVFMGRSGNYTKQQGFLSSFEANVIMGRKYRGAVIRSVDLDDYSSQCAGKSNLLKTIRSSFDAATADMDYPYNPPTASWWDEDIFKRIPTMAPPPKLTTTTPSEVSTKSKQEYPGGKYTRAMGQLETSSVTVPTSNSTTTLLTTPEEVLPSETTIAPPLNMIVGLHLVACAFLISRAAAAEQKPNYYTLCFWDGFSRWRPEPYNSAVGDIPAELCNAVVYSHVTIDEKRSSIRLTDMELQLDPEAKSYSNSWIYNPIWLLPPNKIFAQMRDLKRRNSKLKLLLAVGGPHDPVEKYWQLFPQVYVWKDITASLIQWLRTYDFDGVVLDFFSGTASLHDTARSWDNAKFIHPFVRVCSHIKSGWTRERFGEEACSFLKLADQYVAYEDAESVSRKARMVMGRQYRGAAIRSVDLGDYNGMCSEKSHLVKAIRSTLDISNYYVHFYYDPPNTTWWKEVKGKNSTTQLPSTSTPSSEPTRTPLPTDETSSTQPAASSPTTTFDAVASTAQPMTSSVPLTPEVRTSSAQHTTASVPPTPKYPISSIKPMVTSLPPTSKGETSSAQPTTSSQYPTTLVVTSSGPRTTPSESQTPERTTASAPPAPPTTPTYRPAPAVPPATKSEGNICKGVQNNKLLPHESDCTRPPDYELKLLMICAVVISACVTRMLSMAWRLPKITVSVACGLLLGVLAGPDTTGLGSEASSIPVYASMYVPAVTYTVTIQMPYHVLYSCAVTCLTLGTVGLLLSALLNGLLLHTARLIDIPTRDLFYSSLLMSYQEPMAISDVIMPSPCVATWFAWFVLGSLVLGKAVGHAMAYVLDHLHYEATLMCSLSLASVYITYYLADLFMFRGGMLGVIAMGLTMKSCATSSAMTDDEPFLRFWSTYRYVLCVLLTFLASMRVGRDLMHIRNYGRPVYMPTVYCMIRLSNRVITVVVLFPVLRRTGCQLSARQAMVLAWVTLKGPVTMVALSTRALGALGYMDFVAERLCHLLSVVESCLIPAFTVTPLMRFLGMLHLDAPESARVRRSMKSIWEAAAKSRERQRAKRNFSGADWKWIEEHIYLADLLSLGYQLVKVERQEPVKPARKTTLRKMSNRLNRMTKVMFKDEFTERLGSSICVLPSRGHPVKAYAEVNRNIRTLQTKDKVLSALPEPSESSTWSTSGLGSELLSPGQVASNRLRRTQVCILFNALGALSLAALLAGVLVAALEYHSLLFTTASVALQGCILLLHSVELVTMYSRSPTASFLAVDAWARLDLAAYLAQLVLFCVSAWCSASDTPLHQCWPPVAMFVALAACRAHKFWVHRRCRKRGFTGWTKAINQRVFRMYDMAVAFINSEEEVVKSSASVPSIDQVTVFMREEASYNKLELLKEIIRIQQRYPQLECVARSRLVARRILNSTLSALNDLHESGLVEEHHYTELVTLYCWKYNKGKQLVSYGKPHQAIHIVFSGIVKIEGKQYSASRRLPLLANADSLQFFKSGGPFTDFLVAPGTLGIVGFLNRSDSVCDVICETDIEACVIPMWLMDKLVARDGSTPCILYRMWQWVAVRVALDLLHGREEFEGVDPDALRRYVEDGRLPYLGRARSVVLDDDVDCAVLVQGSMCTQGQSSRVFFGPQFVPESVRYLDISGDPDTRPLPVLLLLCKHRYRLPNELDWQNMPGELFSNEPEYRTRTITKTGRRRSLRASAARRR</sequence>
<accession>A0ACB7RZ92</accession>
<dbReference type="EMBL" id="CM023487">
    <property type="protein sequence ID" value="KAH6927116.1"/>
    <property type="molecule type" value="Genomic_DNA"/>
</dbReference>
<keyword evidence="2" id="KW-1185">Reference proteome</keyword>
<dbReference type="Proteomes" id="UP000821845">
    <property type="component" value="Chromosome 7"/>
</dbReference>
<name>A0ACB7RZ92_HYAAI</name>
<protein>
    <submittedName>
        <fullName evidence="1">Uncharacterized protein</fullName>
    </submittedName>
</protein>
<evidence type="ECO:0000313" key="1">
    <source>
        <dbReference type="EMBL" id="KAH6927116.1"/>
    </source>
</evidence>